<dbReference type="InterPro" id="IPR019734">
    <property type="entry name" value="TPR_rpt"/>
</dbReference>
<evidence type="ECO:0000256" key="1">
    <source>
        <dbReference type="ARBA" id="ARBA00022737"/>
    </source>
</evidence>
<dbReference type="PROSITE" id="PS50005">
    <property type="entry name" value="TPR"/>
    <property type="match status" value="2"/>
</dbReference>
<gene>
    <name evidence="6" type="ORF">RSO01_79000</name>
</gene>
<organism evidence="6 7">
    <name type="scientific">Reyranella soli</name>
    <dbReference type="NCBI Taxonomy" id="1230389"/>
    <lineage>
        <taxon>Bacteria</taxon>
        <taxon>Pseudomonadati</taxon>
        <taxon>Pseudomonadota</taxon>
        <taxon>Alphaproteobacteria</taxon>
        <taxon>Hyphomicrobiales</taxon>
        <taxon>Reyranellaceae</taxon>
        <taxon>Reyranella</taxon>
    </lineage>
</organism>
<dbReference type="AlphaFoldDB" id="A0A512NP80"/>
<dbReference type="Proteomes" id="UP000321058">
    <property type="component" value="Unassembled WGS sequence"/>
</dbReference>
<evidence type="ECO:0000256" key="5">
    <source>
        <dbReference type="SAM" id="SignalP"/>
    </source>
</evidence>
<keyword evidence="5" id="KW-0732">Signal</keyword>
<keyword evidence="2 3" id="KW-0802">TPR repeat</keyword>
<comment type="caution">
    <text evidence="6">The sequence shown here is derived from an EMBL/GenBank/DDBJ whole genome shotgun (WGS) entry which is preliminary data.</text>
</comment>
<feature type="repeat" description="TPR" evidence="3">
    <location>
        <begin position="137"/>
        <end position="170"/>
    </location>
</feature>
<dbReference type="OrthoDB" id="8480494at2"/>
<sequence length="275" mass="29037">MLFSRLASCLALFAAAPCAAQGLSILDGSPDHLRKYNECMNLARAEPLKALPVAEKWHAQGGGMAARHCVATAMFGAGRYTQAAAQFEAIARDLGKERPGLRAELWAQAGQAFMEAGLPEKAAEAQSRALELNAKDADLWLDRGLSFAAQKAWPRAISDFDRALGLRRDDVEILVLRAAAWRNAGNPAKAYEDASRALKVAPDHSEALLERGFASLARGDRASANLDFSAVLRLVPPGSSAAHGAEAGLRGEQPPAAAPVSPSPQAVPPRSGGKK</sequence>
<reference evidence="6 7" key="1">
    <citation type="submission" date="2019-07" db="EMBL/GenBank/DDBJ databases">
        <title>Whole genome shotgun sequence of Reyranella soli NBRC 108950.</title>
        <authorList>
            <person name="Hosoyama A."/>
            <person name="Uohara A."/>
            <person name="Ohji S."/>
            <person name="Ichikawa N."/>
        </authorList>
    </citation>
    <scope>NUCLEOTIDE SEQUENCE [LARGE SCALE GENOMIC DNA]</scope>
    <source>
        <strain evidence="6 7">NBRC 108950</strain>
    </source>
</reference>
<dbReference type="InterPro" id="IPR050498">
    <property type="entry name" value="Ycf3"/>
</dbReference>
<evidence type="ECO:0000313" key="6">
    <source>
        <dbReference type="EMBL" id="GEP60734.1"/>
    </source>
</evidence>
<accession>A0A512NP80</accession>
<feature type="repeat" description="TPR" evidence="3">
    <location>
        <begin position="103"/>
        <end position="136"/>
    </location>
</feature>
<proteinExistence type="predicted"/>
<dbReference type="PANTHER" id="PTHR44858">
    <property type="entry name" value="TETRATRICOPEPTIDE REPEAT PROTEIN 6"/>
    <property type="match status" value="1"/>
</dbReference>
<keyword evidence="1" id="KW-0677">Repeat</keyword>
<feature type="chain" id="PRO_5022045256" evidence="5">
    <location>
        <begin position="21"/>
        <end position="275"/>
    </location>
</feature>
<feature type="region of interest" description="Disordered" evidence="4">
    <location>
        <begin position="240"/>
        <end position="275"/>
    </location>
</feature>
<evidence type="ECO:0000256" key="3">
    <source>
        <dbReference type="PROSITE-ProRule" id="PRU00339"/>
    </source>
</evidence>
<protein>
    <submittedName>
        <fullName evidence="6">Uncharacterized protein</fullName>
    </submittedName>
</protein>
<evidence type="ECO:0000313" key="7">
    <source>
        <dbReference type="Proteomes" id="UP000321058"/>
    </source>
</evidence>
<keyword evidence="7" id="KW-1185">Reference proteome</keyword>
<dbReference type="EMBL" id="BKAJ01000179">
    <property type="protein sequence ID" value="GEP60734.1"/>
    <property type="molecule type" value="Genomic_DNA"/>
</dbReference>
<evidence type="ECO:0000256" key="2">
    <source>
        <dbReference type="ARBA" id="ARBA00022803"/>
    </source>
</evidence>
<dbReference type="PANTHER" id="PTHR44858:SF1">
    <property type="entry name" value="UDP-N-ACETYLGLUCOSAMINE--PEPTIDE N-ACETYLGLUCOSAMINYLTRANSFERASE SPINDLY-RELATED"/>
    <property type="match status" value="1"/>
</dbReference>
<dbReference type="Pfam" id="PF13432">
    <property type="entry name" value="TPR_16"/>
    <property type="match status" value="1"/>
</dbReference>
<name>A0A512NP80_9HYPH</name>
<dbReference type="InterPro" id="IPR011990">
    <property type="entry name" value="TPR-like_helical_dom_sf"/>
</dbReference>
<dbReference type="SUPFAM" id="SSF48452">
    <property type="entry name" value="TPR-like"/>
    <property type="match status" value="1"/>
</dbReference>
<dbReference type="SMART" id="SM00028">
    <property type="entry name" value="TPR"/>
    <property type="match status" value="4"/>
</dbReference>
<dbReference type="Gene3D" id="1.25.40.10">
    <property type="entry name" value="Tetratricopeptide repeat domain"/>
    <property type="match status" value="2"/>
</dbReference>
<evidence type="ECO:0000256" key="4">
    <source>
        <dbReference type="SAM" id="MobiDB-lite"/>
    </source>
</evidence>
<feature type="signal peptide" evidence="5">
    <location>
        <begin position="1"/>
        <end position="20"/>
    </location>
</feature>